<dbReference type="GO" id="GO:0009507">
    <property type="term" value="C:chloroplast"/>
    <property type="evidence" value="ECO:0007669"/>
    <property type="project" value="GOC"/>
</dbReference>
<dbReference type="GO" id="GO:0005759">
    <property type="term" value="C:mitochondrial matrix"/>
    <property type="evidence" value="ECO:0007669"/>
    <property type="project" value="TreeGrafter"/>
</dbReference>
<evidence type="ECO:0000313" key="3">
    <source>
        <dbReference type="Proteomes" id="UP000232323"/>
    </source>
</evidence>
<proteinExistence type="predicted"/>
<gene>
    <name evidence="2" type="ORF">CEUSTIGMA_g8526.t1</name>
</gene>
<comment type="caution">
    <text evidence="2">The sequence shown here is derived from an EMBL/GenBank/DDBJ whole genome shotgun (WGS) entry which is preliminary data.</text>
</comment>
<feature type="compositionally biased region" description="Polar residues" evidence="1">
    <location>
        <begin position="1037"/>
        <end position="1047"/>
    </location>
</feature>
<accession>A0A250XDW8</accession>
<dbReference type="GO" id="GO:0003723">
    <property type="term" value="F:RNA binding"/>
    <property type="evidence" value="ECO:0007669"/>
    <property type="project" value="TreeGrafter"/>
</dbReference>
<dbReference type="GO" id="GO:0000963">
    <property type="term" value="P:mitochondrial RNA processing"/>
    <property type="evidence" value="ECO:0007669"/>
    <property type="project" value="TreeGrafter"/>
</dbReference>
<name>A0A250XDW8_9CHLO</name>
<dbReference type="PANTHER" id="PTHR21228:SF40">
    <property type="entry name" value="LD45607P"/>
    <property type="match status" value="1"/>
</dbReference>
<evidence type="ECO:0000313" key="2">
    <source>
        <dbReference type="EMBL" id="GAX81092.1"/>
    </source>
</evidence>
<feature type="compositionally biased region" description="Polar residues" evidence="1">
    <location>
        <begin position="751"/>
        <end position="760"/>
    </location>
</feature>
<dbReference type="PANTHER" id="PTHR21228">
    <property type="entry name" value="FAST LEU-RICH DOMAIN-CONTAINING"/>
    <property type="match status" value="1"/>
</dbReference>
<feature type="region of interest" description="Disordered" evidence="1">
    <location>
        <begin position="1073"/>
        <end position="1102"/>
    </location>
</feature>
<dbReference type="EMBL" id="BEGY01000060">
    <property type="protein sequence ID" value="GAX81092.1"/>
    <property type="molecule type" value="Genomic_DNA"/>
</dbReference>
<dbReference type="Proteomes" id="UP000232323">
    <property type="component" value="Unassembled WGS sequence"/>
</dbReference>
<feature type="region of interest" description="Disordered" evidence="1">
    <location>
        <begin position="751"/>
        <end position="806"/>
    </location>
</feature>
<evidence type="ECO:0008006" key="4">
    <source>
        <dbReference type="Google" id="ProtNLM"/>
    </source>
</evidence>
<feature type="compositionally biased region" description="Low complexity" evidence="1">
    <location>
        <begin position="768"/>
        <end position="789"/>
    </location>
</feature>
<keyword evidence="3" id="KW-1185">Reference proteome</keyword>
<reference evidence="2 3" key="1">
    <citation type="submission" date="2017-08" db="EMBL/GenBank/DDBJ databases">
        <title>Acidophilic green algal genome provides insights into adaptation to an acidic environment.</title>
        <authorList>
            <person name="Hirooka S."/>
            <person name="Hirose Y."/>
            <person name="Kanesaki Y."/>
            <person name="Higuchi S."/>
            <person name="Fujiwara T."/>
            <person name="Onuma R."/>
            <person name="Era A."/>
            <person name="Ohbayashi R."/>
            <person name="Uzuka A."/>
            <person name="Nozaki H."/>
            <person name="Yoshikawa H."/>
            <person name="Miyagishima S.Y."/>
        </authorList>
    </citation>
    <scope>NUCLEOTIDE SEQUENCE [LARGE SCALE GENOMIC DNA]</scope>
    <source>
        <strain evidence="2 3">NIES-2499</strain>
    </source>
</reference>
<dbReference type="GO" id="GO:0035770">
    <property type="term" value="C:ribonucleoprotein granule"/>
    <property type="evidence" value="ECO:0007669"/>
    <property type="project" value="TreeGrafter"/>
</dbReference>
<dbReference type="InterPro" id="IPR050870">
    <property type="entry name" value="FAST_kinase"/>
</dbReference>
<dbReference type="GO" id="GO:0044528">
    <property type="term" value="P:regulation of mitochondrial mRNA stability"/>
    <property type="evidence" value="ECO:0007669"/>
    <property type="project" value="TreeGrafter"/>
</dbReference>
<evidence type="ECO:0000256" key="1">
    <source>
        <dbReference type="SAM" id="MobiDB-lite"/>
    </source>
</evidence>
<feature type="region of interest" description="Disordered" evidence="1">
    <location>
        <begin position="1009"/>
        <end position="1048"/>
    </location>
</feature>
<feature type="compositionally biased region" description="Low complexity" evidence="1">
    <location>
        <begin position="1087"/>
        <end position="1100"/>
    </location>
</feature>
<organism evidence="2 3">
    <name type="scientific">Chlamydomonas eustigma</name>
    <dbReference type="NCBI Taxonomy" id="1157962"/>
    <lineage>
        <taxon>Eukaryota</taxon>
        <taxon>Viridiplantae</taxon>
        <taxon>Chlorophyta</taxon>
        <taxon>core chlorophytes</taxon>
        <taxon>Chlorophyceae</taxon>
        <taxon>CS clade</taxon>
        <taxon>Chlamydomonadales</taxon>
        <taxon>Chlamydomonadaceae</taxon>
        <taxon>Chlamydomonas</taxon>
    </lineage>
</organism>
<feature type="compositionally biased region" description="Polar residues" evidence="1">
    <location>
        <begin position="1009"/>
        <end position="1018"/>
    </location>
</feature>
<protein>
    <recommendedName>
        <fullName evidence="4">RAP domain-containing protein</fullName>
    </recommendedName>
</protein>
<sequence>MLRGNANTLKGYPNLNQSRNLRPRYCCPLAFHAELVRVQSQHGRSTDVIFTTNIKQSKDEEHLGLVIGDRLQEGAPLNCIHITAAVNKLANLRHSRVGSCRHDQCVESQAEVQEQHPKARAHAWISAETMLQPQTQTSVVATLVDELVGLLDCHIDDFQPRQVATILRALSLLPEMALLASSRGLDVKLMTASEHALCHCKPQELCCALSAIARLNWQPSTVWLQAFMTACSSKWSHFNLHELSMVLWSVAKIKWPHNSSITDDRLHTSNSLQKSCPNKSSGAVHSDDGYAGIEKAVLSWIQDLLLHQAGLLPLDGHQLPDISLSIWSLTRMGILPPKLWLTAFSESVTKRLCGFKGRELALILWSLPRVVPRETLLLGHEQWRSDRERKEEEFNHVATGSVINNPSGSPGLYYGQLLESGAHEEGAVAADVSALQDSGDGAGIFHTSHAMRMSLLAKKVMKRCKQLIDRGWMSNRHVLMCYQAILLIPEGLCDRKIWMGHVLPNFLLATTGLGTKVDAAGQRLFGNEEQQIQAAADAVVSSLKPVDRQGLPAGLSVDRQGLPAGLSVNTVTSMNSTCDTSPRDPSCTGSVNVNNSQYRLPVEGWTSSWSSKGQSAANPSINVYSPASNNPSSCHNCFVQPGYVSQGHTATASSGLALPTATASSGLALPTATASSGLALPTATASSGLALPTATASSGLALPTATASSGLALPTATASSGLALPTATASSGLALPTATASSGLALPTGFPSSTTASPLQTAGVKLRQPSSRSDTSSNQSDPSSSTRSSGNDTHLSPPLILKTHDDQRSLRNTSMLSTLTSQEASTLLSLLAKHVRSSKSDLKNLCSLNPNHDDIISADVQRYAAPLVLLACQQYVRDPCEACVSGIKQTKAGGIVGEAWSGSVESTTMATDCPVESHFRGSKVFDSHFIQKALSRHPSSVGTPSSQNLGLFVTMLSSLPRLAPYNAAVLEWCEEVVEDVLAPAARARQLSPTQLTHTLWALSHLTGRCTSSQRSSPQGPYFTQGEDSQMTFKAHSSESNTDITSMPSPELHHVMDQLSARRSKITGRPCRMSEIKLSSEYPPPRNSDSSCKSPSRSGPSLTVSRKAMAALIEGTRKSLGACSAGELAMIAFSCSRLNVKVGKEFLKLLQSASLNKGLEKHSDRDLSLMLWSLARMTDHRETPFNLEWIANAMQEVDSRCGSMHSHSILAVLLALAALESRGWRPDVETLVHTSSAPTDDDRSNSIVTTAWLSSLLSRARRSIRSMAPWQKDLAFKAATSVKPELAGVWGKDFSILLRDSHSTPLSPQQYFVPAGQMIHLEKNVSESTVFISDSSDTTGKGMELADISMQDSEIKESKRTLQEMPHLQTRACLSTLNEGVFISRPPPSHQPNGMNPQFHTYGTGHDQHDEYQKMNICKSDESFPRSNEQGRLVETLLDVHSGADVKHMISLLHAAAALQVCPPASFMVVLKHTALQVRWSLKPADLSYLMEALGRLETVNLGQSKWMKEMLAVVHGRIQYYSATQLLKVCWGLSRMECRPSDDWMDCMIIQIRAKIKSTSSSEA</sequence>
<dbReference type="GO" id="GO:1901259">
    <property type="term" value="P:chloroplast rRNA processing"/>
    <property type="evidence" value="ECO:0007669"/>
    <property type="project" value="TreeGrafter"/>
</dbReference>